<evidence type="ECO:0000313" key="2">
    <source>
        <dbReference type="EMBL" id="GGH86674.1"/>
    </source>
</evidence>
<evidence type="ECO:0000256" key="1">
    <source>
        <dbReference type="SAM" id="MobiDB-lite"/>
    </source>
</evidence>
<proteinExistence type="predicted"/>
<dbReference type="Pfam" id="PF05597">
    <property type="entry name" value="Phasin"/>
    <property type="match status" value="1"/>
</dbReference>
<comment type="caution">
    <text evidence="2">The sequence shown here is derived from an EMBL/GenBank/DDBJ whole genome shotgun (WGS) entry which is preliminary data.</text>
</comment>
<dbReference type="PANTHER" id="PTHR38664">
    <property type="entry name" value="SLR0058 PROTEIN"/>
    <property type="match status" value="1"/>
</dbReference>
<dbReference type="RefSeq" id="WP_172246234.1">
    <property type="nucleotide sequence ID" value="NZ_BMDD01000007.1"/>
</dbReference>
<reference evidence="3" key="1">
    <citation type="journal article" date="2019" name="Int. J. Syst. Evol. Microbiol.">
        <title>The Global Catalogue of Microorganisms (GCM) 10K type strain sequencing project: providing services to taxonomists for standard genome sequencing and annotation.</title>
        <authorList>
            <consortium name="The Broad Institute Genomics Platform"/>
            <consortium name="The Broad Institute Genome Sequencing Center for Infectious Disease"/>
            <person name="Wu L."/>
            <person name="Ma J."/>
        </authorList>
    </citation>
    <scope>NUCLEOTIDE SEQUENCE [LARGE SCALE GENOMIC DNA]</scope>
    <source>
        <strain evidence="3">CCM 8702</strain>
    </source>
</reference>
<evidence type="ECO:0000313" key="3">
    <source>
        <dbReference type="Proteomes" id="UP000605427"/>
    </source>
</evidence>
<feature type="compositionally biased region" description="Polar residues" evidence="1">
    <location>
        <begin position="113"/>
        <end position="128"/>
    </location>
</feature>
<dbReference type="EMBL" id="BMDD01000007">
    <property type="protein sequence ID" value="GGH86674.1"/>
    <property type="molecule type" value="Genomic_DNA"/>
</dbReference>
<evidence type="ECO:0008006" key="4">
    <source>
        <dbReference type="Google" id="ProtNLM"/>
    </source>
</evidence>
<gene>
    <name evidence="2" type="ORF">GCM10007362_47010</name>
</gene>
<keyword evidence="3" id="KW-1185">Reference proteome</keyword>
<protein>
    <recommendedName>
        <fullName evidence="4">Polyhydroxyalkanoate synthesis regulator</fullName>
    </recommendedName>
</protein>
<dbReference type="InterPro" id="IPR008769">
    <property type="entry name" value="PhaF_PhaI"/>
</dbReference>
<dbReference type="NCBIfam" id="NF047773">
    <property type="entry name" value="phas_rel_Lepto"/>
    <property type="match status" value="1"/>
</dbReference>
<organism evidence="2 3">
    <name type="scientific">Saccharibacillus endophyticus</name>
    <dbReference type="NCBI Taxonomy" id="2060666"/>
    <lineage>
        <taxon>Bacteria</taxon>
        <taxon>Bacillati</taxon>
        <taxon>Bacillota</taxon>
        <taxon>Bacilli</taxon>
        <taxon>Bacillales</taxon>
        <taxon>Paenibacillaceae</taxon>
        <taxon>Saccharibacillus</taxon>
    </lineage>
</organism>
<dbReference type="PANTHER" id="PTHR38664:SF1">
    <property type="entry name" value="SLR0058 PROTEIN"/>
    <property type="match status" value="1"/>
</dbReference>
<accession>A0ABQ2A8P7</accession>
<feature type="region of interest" description="Disordered" evidence="1">
    <location>
        <begin position="101"/>
        <end position="128"/>
    </location>
</feature>
<dbReference type="Proteomes" id="UP000605427">
    <property type="component" value="Unassembled WGS sequence"/>
</dbReference>
<name>A0ABQ2A8P7_9BACL</name>
<sequence>MSDLLKKALSLGIGLTVASKEKVEKVVDDLVKKGEIAPSESKAVVNKLIERGEEERNTIKNMVQEQVRRVLQDLDVPAGSDVASLEQRISVLEQRIAELEGNKPAVTADPAAETNTYRPGASGETTAE</sequence>